<name>A0ABD2NWQ6_9CUCU</name>
<reference evidence="1 2" key="1">
    <citation type="journal article" date="2021" name="BMC Biol.">
        <title>Horizontally acquired antibacterial genes associated with adaptive radiation of ladybird beetles.</title>
        <authorList>
            <person name="Li H.S."/>
            <person name="Tang X.F."/>
            <person name="Huang Y.H."/>
            <person name="Xu Z.Y."/>
            <person name="Chen M.L."/>
            <person name="Du X.Y."/>
            <person name="Qiu B.Y."/>
            <person name="Chen P.T."/>
            <person name="Zhang W."/>
            <person name="Slipinski A."/>
            <person name="Escalona H.E."/>
            <person name="Waterhouse R.M."/>
            <person name="Zwick A."/>
            <person name="Pang H."/>
        </authorList>
    </citation>
    <scope>NUCLEOTIDE SEQUENCE [LARGE SCALE GENOMIC DNA]</scope>
    <source>
        <strain evidence="1">SYSU2018</strain>
    </source>
</reference>
<evidence type="ECO:0000313" key="1">
    <source>
        <dbReference type="EMBL" id="KAL3283139.1"/>
    </source>
</evidence>
<evidence type="ECO:0000313" key="2">
    <source>
        <dbReference type="Proteomes" id="UP001516400"/>
    </source>
</evidence>
<sequence length="94" mass="11380">MIQLKREMIKMMKVTQEDAKRQTKKPSYLNDYELYEAYRMGMNEVPKSFEEAYKDEKWRRAIEDGVNSIKENETWVEVEDTRDKTELVLLENSH</sequence>
<gene>
    <name evidence="1" type="ORF">HHI36_006293</name>
</gene>
<proteinExistence type="predicted"/>
<accession>A0ABD2NWQ6</accession>
<dbReference type="AlphaFoldDB" id="A0ABD2NWQ6"/>
<organism evidence="1 2">
    <name type="scientific">Cryptolaemus montrouzieri</name>
    <dbReference type="NCBI Taxonomy" id="559131"/>
    <lineage>
        <taxon>Eukaryota</taxon>
        <taxon>Metazoa</taxon>
        <taxon>Ecdysozoa</taxon>
        <taxon>Arthropoda</taxon>
        <taxon>Hexapoda</taxon>
        <taxon>Insecta</taxon>
        <taxon>Pterygota</taxon>
        <taxon>Neoptera</taxon>
        <taxon>Endopterygota</taxon>
        <taxon>Coleoptera</taxon>
        <taxon>Polyphaga</taxon>
        <taxon>Cucujiformia</taxon>
        <taxon>Coccinelloidea</taxon>
        <taxon>Coccinellidae</taxon>
        <taxon>Scymninae</taxon>
        <taxon>Scymnini</taxon>
        <taxon>Cryptolaemus</taxon>
    </lineage>
</organism>
<keyword evidence="2" id="KW-1185">Reference proteome</keyword>
<protein>
    <submittedName>
        <fullName evidence="1">Uncharacterized protein</fullName>
    </submittedName>
</protein>
<dbReference type="Proteomes" id="UP001516400">
    <property type="component" value="Unassembled WGS sequence"/>
</dbReference>
<dbReference type="EMBL" id="JABFTP020000144">
    <property type="protein sequence ID" value="KAL3283139.1"/>
    <property type="molecule type" value="Genomic_DNA"/>
</dbReference>
<comment type="caution">
    <text evidence="1">The sequence shown here is derived from an EMBL/GenBank/DDBJ whole genome shotgun (WGS) entry which is preliminary data.</text>
</comment>